<evidence type="ECO:0000313" key="21">
    <source>
        <dbReference type="Proteomes" id="UP000008144"/>
    </source>
</evidence>
<dbReference type="InParanoid" id="F6UMT8"/>
<name>F6UMT8_CIOIN</name>
<evidence type="ECO:0000256" key="6">
    <source>
        <dbReference type="ARBA" id="ARBA00022898"/>
    </source>
</evidence>
<comment type="catalytic activity">
    <reaction evidence="10">
        <text>L-homoserine = 2-oxobutanoate + NH4(+)</text>
        <dbReference type="Rhea" id="RHEA:24923"/>
        <dbReference type="ChEBI" id="CHEBI:16763"/>
        <dbReference type="ChEBI" id="CHEBI:28938"/>
        <dbReference type="ChEBI" id="CHEBI:57476"/>
        <dbReference type="EC" id="4.4.1.1"/>
    </reaction>
    <physiologicalReaction direction="left-to-right" evidence="10">
        <dbReference type="Rhea" id="RHEA:24924"/>
    </physiologicalReaction>
</comment>
<evidence type="ECO:0000256" key="8">
    <source>
        <dbReference type="ARBA" id="ARBA00029853"/>
    </source>
</evidence>
<reference evidence="20" key="3">
    <citation type="submission" date="2025-08" db="UniProtKB">
        <authorList>
            <consortium name="Ensembl"/>
        </authorList>
    </citation>
    <scope>IDENTIFICATION</scope>
</reference>
<dbReference type="FunCoup" id="F6UMT8">
    <property type="interactions" value="3"/>
</dbReference>
<proteinExistence type="inferred from homology"/>
<dbReference type="Proteomes" id="UP000008144">
    <property type="component" value="Chromosome 9"/>
</dbReference>
<comment type="similarity">
    <text evidence="3 19">Belongs to the trans-sulfuration enzymes family.</text>
</comment>
<evidence type="ECO:0000256" key="7">
    <source>
        <dbReference type="ARBA" id="ARBA00023192"/>
    </source>
</evidence>
<evidence type="ECO:0000256" key="19">
    <source>
        <dbReference type="RuleBase" id="RU362118"/>
    </source>
</evidence>
<dbReference type="EC" id="4.4.1.2" evidence="12"/>
<dbReference type="InterPro" id="IPR015421">
    <property type="entry name" value="PyrdxlP-dep_Trfase_major"/>
</dbReference>
<evidence type="ECO:0000256" key="18">
    <source>
        <dbReference type="ARBA" id="ARBA00048780"/>
    </source>
</evidence>
<keyword evidence="21" id="KW-1185">Reference proteome</keyword>
<dbReference type="InterPro" id="IPR054542">
    <property type="entry name" value="Cys_met_metab_PP"/>
</dbReference>
<comment type="catalytic activity">
    <reaction evidence="15">
        <text>L-cysteine + H2O = hydrogen sulfide + pyruvate + NH4(+) + H(+)</text>
        <dbReference type="Rhea" id="RHEA:24931"/>
        <dbReference type="ChEBI" id="CHEBI:15361"/>
        <dbReference type="ChEBI" id="CHEBI:15377"/>
        <dbReference type="ChEBI" id="CHEBI:15378"/>
        <dbReference type="ChEBI" id="CHEBI:28938"/>
        <dbReference type="ChEBI" id="CHEBI:29919"/>
        <dbReference type="ChEBI" id="CHEBI:35235"/>
        <dbReference type="EC" id="4.4.1.1"/>
    </reaction>
    <physiologicalReaction direction="left-to-right" evidence="15">
        <dbReference type="Rhea" id="RHEA:24932"/>
    </physiologicalReaction>
</comment>
<comment type="subunit">
    <text evidence="11">Homotetramer. Interacts with CALM in a calcium-dependent manner.</text>
</comment>
<dbReference type="Pfam" id="PF01053">
    <property type="entry name" value="Cys_Met_Meta_PP"/>
    <property type="match status" value="1"/>
</dbReference>
<dbReference type="InterPro" id="IPR015422">
    <property type="entry name" value="PyrdxlP-dep_Trfase_small"/>
</dbReference>
<dbReference type="GO" id="GO:0030170">
    <property type="term" value="F:pyridoxal phosphate binding"/>
    <property type="evidence" value="ECO:0007669"/>
    <property type="project" value="InterPro"/>
</dbReference>
<keyword evidence="6 19" id="KW-0663">Pyridoxal phosphate</keyword>
<dbReference type="Gene3D" id="3.40.640.10">
    <property type="entry name" value="Type I PLP-dependent aspartate aminotransferase-like (Major domain)"/>
    <property type="match status" value="1"/>
</dbReference>
<evidence type="ECO:0000256" key="1">
    <source>
        <dbReference type="ARBA" id="ARBA00001933"/>
    </source>
</evidence>
<comment type="catalytic activity">
    <reaction evidence="18">
        <text>L-homocysteine + H2O = 2-oxobutanoate + hydrogen sulfide + NH4(+) + H(+)</text>
        <dbReference type="Rhea" id="RHEA:14501"/>
        <dbReference type="ChEBI" id="CHEBI:15377"/>
        <dbReference type="ChEBI" id="CHEBI:15378"/>
        <dbReference type="ChEBI" id="CHEBI:16763"/>
        <dbReference type="ChEBI" id="CHEBI:28938"/>
        <dbReference type="ChEBI" id="CHEBI:29919"/>
        <dbReference type="ChEBI" id="CHEBI:58199"/>
        <dbReference type="EC" id="4.4.1.2"/>
    </reaction>
    <physiologicalReaction direction="left-to-right" evidence="18">
        <dbReference type="Rhea" id="RHEA:14502"/>
    </physiologicalReaction>
</comment>
<evidence type="ECO:0000313" key="20">
    <source>
        <dbReference type="Ensembl" id="ENSCINP00000025947.2"/>
    </source>
</evidence>
<evidence type="ECO:0000256" key="13">
    <source>
        <dbReference type="ARBA" id="ARBA00047199"/>
    </source>
</evidence>
<organism evidence="20 21">
    <name type="scientific">Ciona intestinalis</name>
    <name type="common">Transparent sea squirt</name>
    <name type="synonym">Ascidia intestinalis</name>
    <dbReference type="NCBI Taxonomy" id="7719"/>
    <lineage>
        <taxon>Eukaryota</taxon>
        <taxon>Metazoa</taxon>
        <taxon>Chordata</taxon>
        <taxon>Tunicata</taxon>
        <taxon>Ascidiacea</taxon>
        <taxon>Phlebobranchia</taxon>
        <taxon>Cionidae</taxon>
        <taxon>Ciona</taxon>
    </lineage>
</organism>
<dbReference type="InterPro" id="IPR000277">
    <property type="entry name" value="Cys/Met-Metab_PyrdxlP-dep_enz"/>
</dbReference>
<comment type="pathway">
    <text evidence="2">Amino-acid biosynthesis; L-cysteine biosynthesis; L-cysteine from L-homocysteine and L-serine: step 2/2.</text>
</comment>
<sequence>MSSYFQRPLLHGADIAYHSATKYMNGHSDVVMGLITTSNDELYKKLQFLQYATGPVPSAFDCYLVNRGIKTLALRMEQHQKNAIKVATWLQGHSGVEKVNYPGLPSHPQYEIMKKQATGCSGMIAFWLKGDLQTAKTFLQSLKVFILAESLGGYESLAEHPAIMTHASVPAAQREVLGIGDNFIRISVGLENVEDLIADLDQAMKLASAGK</sequence>
<dbReference type="Ensembl" id="ENSCINT00000026193.2">
    <property type="protein sequence ID" value="ENSCINP00000025947.2"/>
    <property type="gene ID" value="ENSCING00000014315.2"/>
</dbReference>
<dbReference type="EMBL" id="EAAA01002814">
    <property type="status" value="NOT_ANNOTATED_CDS"/>
    <property type="molecule type" value="Genomic_DNA"/>
</dbReference>
<dbReference type="EC" id="4.4.1.1" evidence="4"/>
<evidence type="ECO:0000256" key="5">
    <source>
        <dbReference type="ARBA" id="ARBA00017343"/>
    </source>
</evidence>
<dbReference type="InterPro" id="IPR015424">
    <property type="entry name" value="PyrdxlP-dep_Trfase"/>
</dbReference>
<evidence type="ECO:0000256" key="14">
    <source>
        <dbReference type="ARBA" id="ARBA00047211"/>
    </source>
</evidence>
<dbReference type="OMA" id="IMERRWE"/>
<evidence type="ECO:0000256" key="11">
    <source>
        <dbReference type="ARBA" id="ARBA00046537"/>
    </source>
</evidence>
<evidence type="ECO:0000256" key="9">
    <source>
        <dbReference type="ARBA" id="ARBA00031772"/>
    </source>
</evidence>
<dbReference type="GO" id="GO:0019346">
    <property type="term" value="P:transsulfuration"/>
    <property type="evidence" value="ECO:0007669"/>
    <property type="project" value="InterPro"/>
</dbReference>
<reference evidence="21" key="1">
    <citation type="journal article" date="2002" name="Science">
        <title>The draft genome of Ciona intestinalis: insights into chordate and vertebrate origins.</title>
        <authorList>
            <person name="Dehal P."/>
            <person name="Satou Y."/>
            <person name="Campbell R.K."/>
            <person name="Chapman J."/>
            <person name="Degnan B."/>
            <person name="De Tomaso A."/>
            <person name="Davidson B."/>
            <person name="Di Gregorio A."/>
            <person name="Gelpke M."/>
            <person name="Goodstein D.M."/>
            <person name="Harafuji N."/>
            <person name="Hastings K.E."/>
            <person name="Ho I."/>
            <person name="Hotta K."/>
            <person name="Huang W."/>
            <person name="Kawashima T."/>
            <person name="Lemaire P."/>
            <person name="Martinez D."/>
            <person name="Meinertzhagen I.A."/>
            <person name="Necula S."/>
            <person name="Nonaka M."/>
            <person name="Putnam N."/>
            <person name="Rash S."/>
            <person name="Saiga H."/>
            <person name="Satake M."/>
            <person name="Terry A."/>
            <person name="Yamada L."/>
            <person name="Wang H.G."/>
            <person name="Awazu S."/>
            <person name="Azumi K."/>
            <person name="Boore J."/>
            <person name="Branno M."/>
            <person name="Chin-Bow S."/>
            <person name="DeSantis R."/>
            <person name="Doyle S."/>
            <person name="Francino P."/>
            <person name="Keys D.N."/>
            <person name="Haga S."/>
            <person name="Hayashi H."/>
            <person name="Hino K."/>
            <person name="Imai K.S."/>
            <person name="Inaba K."/>
            <person name="Kano S."/>
            <person name="Kobayashi K."/>
            <person name="Kobayashi M."/>
            <person name="Lee B.I."/>
            <person name="Makabe K.W."/>
            <person name="Manohar C."/>
            <person name="Matassi G."/>
            <person name="Medina M."/>
            <person name="Mochizuki Y."/>
            <person name="Mount S."/>
            <person name="Morishita T."/>
            <person name="Miura S."/>
            <person name="Nakayama A."/>
            <person name="Nishizaka S."/>
            <person name="Nomoto H."/>
            <person name="Ohta F."/>
            <person name="Oishi K."/>
            <person name="Rigoutsos I."/>
            <person name="Sano M."/>
            <person name="Sasaki A."/>
            <person name="Sasakura Y."/>
            <person name="Shoguchi E."/>
            <person name="Shin-i T."/>
            <person name="Spagnuolo A."/>
            <person name="Stainier D."/>
            <person name="Suzuki M.M."/>
            <person name="Tassy O."/>
            <person name="Takatori N."/>
            <person name="Tokuoka M."/>
            <person name="Yagi K."/>
            <person name="Yoshizaki F."/>
            <person name="Wada S."/>
            <person name="Zhang C."/>
            <person name="Hyatt P.D."/>
            <person name="Larimer F."/>
            <person name="Detter C."/>
            <person name="Doggett N."/>
            <person name="Glavina T."/>
            <person name="Hawkins T."/>
            <person name="Richardson P."/>
            <person name="Lucas S."/>
            <person name="Kohara Y."/>
            <person name="Levine M."/>
            <person name="Satoh N."/>
            <person name="Rokhsar D.S."/>
        </authorList>
    </citation>
    <scope>NUCLEOTIDE SEQUENCE [LARGE SCALE GENOMIC DNA]</scope>
</reference>
<dbReference type="HOGENOM" id="CLU_018986_8_0_1"/>
<evidence type="ECO:0000256" key="12">
    <source>
        <dbReference type="ARBA" id="ARBA00047175"/>
    </source>
</evidence>
<evidence type="ECO:0000256" key="4">
    <source>
        <dbReference type="ARBA" id="ARBA00012085"/>
    </source>
</evidence>
<evidence type="ECO:0000256" key="10">
    <source>
        <dbReference type="ARBA" id="ARBA00045076"/>
    </source>
</evidence>
<dbReference type="GO" id="GO:0047982">
    <property type="term" value="F:homocysteine desulfhydrase activity"/>
    <property type="evidence" value="ECO:0007669"/>
    <property type="project" value="UniProtKB-EC"/>
</dbReference>
<dbReference type="AlphaFoldDB" id="F6UMT8"/>
<comment type="catalytic activity">
    <reaction evidence="17">
        <text>L-selenocystathionine + H2O = L-selenocysteine + 2-oxobutanoate + NH4(+)</text>
        <dbReference type="Rhea" id="RHEA:31151"/>
        <dbReference type="ChEBI" id="CHEBI:15377"/>
        <dbReference type="ChEBI" id="CHEBI:16763"/>
        <dbReference type="ChEBI" id="CHEBI:28938"/>
        <dbReference type="ChEBI" id="CHEBI:57843"/>
        <dbReference type="ChEBI" id="CHEBI:62226"/>
    </reaction>
    <physiologicalReaction direction="left-to-right" evidence="17">
        <dbReference type="Rhea" id="RHEA:31152"/>
    </physiologicalReaction>
</comment>
<reference evidence="20" key="2">
    <citation type="journal article" date="2008" name="Genome Biol.">
        <title>Improved genome assembly and evidence-based global gene model set for the chordate Ciona intestinalis: new insight into intron and operon populations.</title>
        <authorList>
            <person name="Satou Y."/>
            <person name="Mineta K."/>
            <person name="Ogasawara M."/>
            <person name="Sasakura Y."/>
            <person name="Shoguchi E."/>
            <person name="Ueno K."/>
            <person name="Yamada L."/>
            <person name="Matsumoto J."/>
            <person name="Wasserscheid J."/>
            <person name="Dewar K."/>
            <person name="Wiley G.B."/>
            <person name="Macmil S.L."/>
            <person name="Roe B.A."/>
            <person name="Zeller R.W."/>
            <person name="Hastings K.E."/>
            <person name="Lemaire P."/>
            <person name="Lindquist E."/>
            <person name="Endo T."/>
            <person name="Hotta K."/>
            <person name="Inaba K."/>
        </authorList>
    </citation>
    <scope>NUCLEOTIDE SEQUENCE [LARGE SCALE GENOMIC DNA]</scope>
    <source>
        <strain evidence="20">wild type</strain>
    </source>
</reference>
<dbReference type="Gene3D" id="3.90.1150.10">
    <property type="entry name" value="Aspartate Aminotransferase, domain 1"/>
    <property type="match status" value="1"/>
</dbReference>
<dbReference type="GeneTree" id="ENSGT00390000000312"/>
<protein>
    <recommendedName>
        <fullName evidence="5">Cystathionine gamma-lyase</fullName>
        <ecNumber evidence="4">4.4.1.1</ecNumber>
        <ecNumber evidence="12">4.4.1.2</ecNumber>
    </recommendedName>
    <alternativeName>
        <fullName evidence="14">Cysteine desulfhydrase</fullName>
    </alternativeName>
    <alternativeName>
        <fullName evidence="9">Cysteine-protein sulfhydrase</fullName>
    </alternativeName>
    <alternativeName>
        <fullName evidence="8">Gamma-cystathionase</fullName>
    </alternativeName>
    <alternativeName>
        <fullName evidence="13">Homocysteine desulfhydrase</fullName>
    </alternativeName>
</protein>
<dbReference type="STRING" id="7719.ENSCINP00000025947"/>
<accession>F6UMT8</accession>
<keyword evidence="7" id="KW-0028">Amino-acid biosynthesis</keyword>
<dbReference type="GO" id="GO:0019344">
    <property type="term" value="P:cysteine biosynthetic process"/>
    <property type="evidence" value="ECO:0007669"/>
    <property type="project" value="UniProtKB-UniPathway"/>
</dbReference>
<dbReference type="PROSITE" id="PS00868">
    <property type="entry name" value="CYS_MET_METAB_PP"/>
    <property type="match status" value="1"/>
</dbReference>
<comment type="catalytic activity">
    <reaction evidence="16">
        <text>L,L-cystathionine + H2O = 2-oxobutanoate + L-cysteine + NH4(+)</text>
        <dbReference type="Rhea" id="RHEA:14005"/>
        <dbReference type="ChEBI" id="CHEBI:15377"/>
        <dbReference type="ChEBI" id="CHEBI:16763"/>
        <dbReference type="ChEBI" id="CHEBI:28938"/>
        <dbReference type="ChEBI" id="CHEBI:35235"/>
        <dbReference type="ChEBI" id="CHEBI:58161"/>
        <dbReference type="EC" id="4.4.1.1"/>
    </reaction>
    <physiologicalReaction direction="left-to-right" evidence="16">
        <dbReference type="Rhea" id="RHEA:14006"/>
    </physiologicalReaction>
</comment>
<dbReference type="SUPFAM" id="SSF53383">
    <property type="entry name" value="PLP-dependent transferases"/>
    <property type="match status" value="1"/>
</dbReference>
<dbReference type="UniPathway" id="UPA00136">
    <property type="reaction ID" value="UER00202"/>
</dbReference>
<evidence type="ECO:0000256" key="15">
    <source>
        <dbReference type="ARBA" id="ARBA00047376"/>
    </source>
</evidence>
<keyword evidence="7" id="KW-0198">Cysteine biosynthesis</keyword>
<dbReference type="PANTHER" id="PTHR11808">
    <property type="entry name" value="TRANS-SULFURATION ENZYME FAMILY MEMBER"/>
    <property type="match status" value="1"/>
</dbReference>
<dbReference type="FunFam" id="3.90.1150.10:FF:000008">
    <property type="entry name" value="Cystathionine gamma-synthase"/>
    <property type="match status" value="1"/>
</dbReference>
<reference evidence="20" key="4">
    <citation type="submission" date="2025-09" db="UniProtKB">
        <authorList>
            <consortium name="Ensembl"/>
        </authorList>
    </citation>
    <scope>IDENTIFICATION</scope>
</reference>
<evidence type="ECO:0000256" key="2">
    <source>
        <dbReference type="ARBA" id="ARBA00005038"/>
    </source>
</evidence>
<dbReference type="PANTHER" id="PTHR11808:SF15">
    <property type="entry name" value="CYSTATHIONINE GAMMA-LYASE"/>
    <property type="match status" value="1"/>
</dbReference>
<evidence type="ECO:0000256" key="16">
    <source>
        <dbReference type="ARBA" id="ARBA00047477"/>
    </source>
</evidence>
<comment type="cofactor">
    <cofactor evidence="1 19">
        <name>pyridoxal 5'-phosphate</name>
        <dbReference type="ChEBI" id="CHEBI:597326"/>
    </cofactor>
</comment>
<evidence type="ECO:0000256" key="3">
    <source>
        <dbReference type="ARBA" id="ARBA00009077"/>
    </source>
</evidence>
<evidence type="ECO:0000256" key="17">
    <source>
        <dbReference type="ARBA" id="ARBA00048625"/>
    </source>
</evidence>